<keyword evidence="5" id="KW-0804">Transcription</keyword>
<dbReference type="InterPro" id="IPR019817">
    <property type="entry name" value="Interferon_reg_fac_CS"/>
</dbReference>
<dbReference type="Gene3D" id="2.60.200.10">
    <property type="match status" value="1"/>
</dbReference>
<gene>
    <name evidence="8" type="primary">IRF4_0</name>
    <name evidence="8" type="ORF">N1851_017764</name>
</gene>
<dbReference type="PRINTS" id="PR00267">
    <property type="entry name" value="INTFRNREGFCT"/>
</dbReference>
<organism evidence="8 9">
    <name type="scientific">Merluccius polli</name>
    <name type="common">Benguela hake</name>
    <name type="synonym">Merluccius cadenati</name>
    <dbReference type="NCBI Taxonomy" id="89951"/>
    <lineage>
        <taxon>Eukaryota</taxon>
        <taxon>Metazoa</taxon>
        <taxon>Chordata</taxon>
        <taxon>Craniata</taxon>
        <taxon>Vertebrata</taxon>
        <taxon>Euteleostomi</taxon>
        <taxon>Actinopterygii</taxon>
        <taxon>Neopterygii</taxon>
        <taxon>Teleostei</taxon>
        <taxon>Neoteleostei</taxon>
        <taxon>Acanthomorphata</taxon>
        <taxon>Zeiogadaria</taxon>
        <taxon>Gadariae</taxon>
        <taxon>Gadiformes</taxon>
        <taxon>Gadoidei</taxon>
        <taxon>Merlucciidae</taxon>
        <taxon>Merluccius</taxon>
    </lineage>
</organism>
<dbReference type="InterPro" id="IPR019471">
    <property type="entry name" value="Interferon_reg_factor-3"/>
</dbReference>
<dbReference type="FunFam" id="1.10.10.10:FF:000041">
    <property type="entry name" value="Interferon regulatory factor 4"/>
    <property type="match status" value="1"/>
</dbReference>
<evidence type="ECO:0000259" key="7">
    <source>
        <dbReference type="PROSITE" id="PS51507"/>
    </source>
</evidence>
<dbReference type="GO" id="GO:0000978">
    <property type="term" value="F:RNA polymerase II cis-regulatory region sequence-specific DNA binding"/>
    <property type="evidence" value="ECO:0007669"/>
    <property type="project" value="TreeGrafter"/>
</dbReference>
<dbReference type="Pfam" id="PF00605">
    <property type="entry name" value="IRF"/>
    <property type="match status" value="1"/>
</dbReference>
<dbReference type="GO" id="GO:0002376">
    <property type="term" value="P:immune system process"/>
    <property type="evidence" value="ECO:0007669"/>
    <property type="project" value="TreeGrafter"/>
</dbReference>
<dbReference type="SMART" id="SM00348">
    <property type="entry name" value="IRF"/>
    <property type="match status" value="1"/>
</dbReference>
<evidence type="ECO:0000256" key="5">
    <source>
        <dbReference type="ARBA" id="ARBA00023163"/>
    </source>
</evidence>
<evidence type="ECO:0000256" key="1">
    <source>
        <dbReference type="ARBA" id="ARBA00004123"/>
    </source>
</evidence>
<keyword evidence="9" id="KW-1185">Reference proteome</keyword>
<feature type="domain" description="IRF tryptophan pentad repeat" evidence="7">
    <location>
        <begin position="15"/>
        <end position="123"/>
    </location>
</feature>
<keyword evidence="6" id="KW-0539">Nucleus</keyword>
<evidence type="ECO:0000313" key="9">
    <source>
        <dbReference type="Proteomes" id="UP001174136"/>
    </source>
</evidence>
<name>A0AA47MPN0_MERPO</name>
<dbReference type="InterPro" id="IPR036388">
    <property type="entry name" value="WH-like_DNA-bd_sf"/>
</dbReference>
<dbReference type="InterPro" id="IPR017855">
    <property type="entry name" value="SMAD-like_dom_sf"/>
</dbReference>
<evidence type="ECO:0000256" key="2">
    <source>
        <dbReference type="ARBA" id="ARBA00023015"/>
    </source>
</evidence>
<evidence type="ECO:0000313" key="8">
    <source>
        <dbReference type="EMBL" id="KAK0143910.1"/>
    </source>
</evidence>
<dbReference type="PROSITE" id="PS51507">
    <property type="entry name" value="IRF_2"/>
    <property type="match status" value="1"/>
</dbReference>
<dbReference type="InterPro" id="IPR036390">
    <property type="entry name" value="WH_DNA-bd_sf"/>
</dbReference>
<dbReference type="SMART" id="SM01243">
    <property type="entry name" value="IRF-3"/>
    <property type="match status" value="1"/>
</dbReference>
<dbReference type="PANTHER" id="PTHR11949">
    <property type="entry name" value="INTERFERON REGULATORY FACTOR"/>
    <property type="match status" value="1"/>
</dbReference>
<evidence type="ECO:0000256" key="4">
    <source>
        <dbReference type="ARBA" id="ARBA00023159"/>
    </source>
</evidence>
<dbReference type="GO" id="GO:0000981">
    <property type="term" value="F:DNA-binding transcription factor activity, RNA polymerase II-specific"/>
    <property type="evidence" value="ECO:0007669"/>
    <property type="project" value="TreeGrafter"/>
</dbReference>
<protein>
    <submittedName>
        <fullName evidence="8">Interferon regulatory factor 4</fullName>
    </submittedName>
</protein>
<dbReference type="AlphaFoldDB" id="A0AA47MPN0"/>
<dbReference type="CDD" id="cd00103">
    <property type="entry name" value="IRF"/>
    <property type="match status" value="1"/>
</dbReference>
<dbReference type="SUPFAM" id="SSF46785">
    <property type="entry name" value="Winged helix' DNA-binding domain"/>
    <property type="match status" value="1"/>
</dbReference>
<dbReference type="GO" id="GO:0005634">
    <property type="term" value="C:nucleus"/>
    <property type="evidence" value="ECO:0007669"/>
    <property type="project" value="UniProtKB-SubCell"/>
</dbReference>
<sequence>MNLEADYPATGSSGNGKLRQWLIDQVDSGSYPGLVWENDDKSIFRIPWKHAGKQDYNRDEDAALFKAWALFKGKFREGIDKPDPPTWKTRLRCALNKSNDFEELVERSQLDISDPYKVYRIIPEGAKRRPRQEDSPLSPMSYPSYHALSSQIQGYMASPECSWREYNHEPPPHPELPFPQCSYPPRGPPWQGPPMENGFQFKGSFHYMHPDVQPSPFTLDPGMRPADTLSDLRLHVSVYYRNTLVREATVSNPEGCHLAPCTLEDKPYRTPGAPDLIPLPLEFLSTQGRSGEECPPSPPPMGERGVMLWMTPDGVYARRLCQESVYWQAGGFPYVDKLNKMERDVICKVLHTQDFLTEIQGHGLHGRPIPPFQALLSFGDECVDHHRPSRTLIVNVEPLFAKQLFCYAPHAGGHYHFGNEHPGVAEHISPSEDHQRAIMHHHHHSSTLFETDT</sequence>
<dbReference type="PANTHER" id="PTHR11949:SF20">
    <property type="entry name" value="INTERFERON REGULATORY FACTOR 4-RELATED"/>
    <property type="match status" value="1"/>
</dbReference>
<evidence type="ECO:0000256" key="3">
    <source>
        <dbReference type="ARBA" id="ARBA00023125"/>
    </source>
</evidence>
<dbReference type="GO" id="GO:0045944">
    <property type="term" value="P:positive regulation of transcription by RNA polymerase II"/>
    <property type="evidence" value="ECO:0007669"/>
    <property type="project" value="UniProtKB-ARBA"/>
</dbReference>
<dbReference type="Gene3D" id="1.10.10.10">
    <property type="entry name" value="Winged helix-like DNA-binding domain superfamily/Winged helix DNA-binding domain"/>
    <property type="match status" value="1"/>
</dbReference>
<keyword evidence="3" id="KW-0238">DNA-binding</keyword>
<keyword evidence="2" id="KW-0805">Transcription regulation</keyword>
<proteinExistence type="predicted"/>
<dbReference type="EMBL" id="JAOPHQ010003190">
    <property type="protein sequence ID" value="KAK0143910.1"/>
    <property type="molecule type" value="Genomic_DNA"/>
</dbReference>
<dbReference type="InterPro" id="IPR001346">
    <property type="entry name" value="Interferon_reg_fact_DNA-bd_dom"/>
</dbReference>
<comment type="caution">
    <text evidence="8">The sequence shown here is derived from an EMBL/GenBank/DDBJ whole genome shotgun (WGS) entry which is preliminary data.</text>
</comment>
<dbReference type="SUPFAM" id="SSF49879">
    <property type="entry name" value="SMAD/FHA domain"/>
    <property type="match status" value="1"/>
</dbReference>
<reference evidence="8" key="1">
    <citation type="journal article" date="2023" name="Front. Mar. Sci.">
        <title>A new Merluccius polli reference genome to investigate the effects of global change in West African waters.</title>
        <authorList>
            <person name="Mateo J.L."/>
            <person name="Blanco-Fernandez C."/>
            <person name="Garcia-Vazquez E."/>
            <person name="Machado-Schiaffino G."/>
        </authorList>
    </citation>
    <scope>NUCLEOTIDE SEQUENCE</scope>
    <source>
        <strain evidence="8">C29</strain>
        <tissue evidence="8">Fin</tissue>
    </source>
</reference>
<dbReference type="Pfam" id="PF10401">
    <property type="entry name" value="IRF-3"/>
    <property type="match status" value="1"/>
</dbReference>
<accession>A0AA47MPN0</accession>
<dbReference type="InterPro" id="IPR008984">
    <property type="entry name" value="SMAD_FHA_dom_sf"/>
</dbReference>
<evidence type="ECO:0000256" key="6">
    <source>
        <dbReference type="ARBA" id="ARBA00023242"/>
    </source>
</evidence>
<dbReference type="PROSITE" id="PS00601">
    <property type="entry name" value="IRF_1"/>
    <property type="match status" value="1"/>
</dbReference>
<keyword evidence="4" id="KW-0010">Activator</keyword>
<comment type="subcellular location">
    <subcellularLocation>
        <location evidence="1">Nucleus</location>
    </subcellularLocation>
</comment>
<dbReference type="Proteomes" id="UP001174136">
    <property type="component" value="Unassembled WGS sequence"/>
</dbReference>